<feature type="domain" description="CHK kinase-like" evidence="1">
    <location>
        <begin position="125"/>
        <end position="333"/>
    </location>
</feature>
<evidence type="ECO:0000259" key="1">
    <source>
        <dbReference type="SMART" id="SM00587"/>
    </source>
</evidence>
<dbReference type="SMART" id="SM00587">
    <property type="entry name" value="CHK"/>
    <property type="match status" value="1"/>
</dbReference>
<evidence type="ECO:0000313" key="2">
    <source>
        <dbReference type="EMBL" id="CAG9764479.1"/>
    </source>
</evidence>
<protein>
    <recommendedName>
        <fullName evidence="1">CHK kinase-like domain-containing protein</fullName>
    </recommendedName>
</protein>
<accession>A0A9N9QMZ4</accession>
<organism evidence="2 3">
    <name type="scientific">Ceutorhynchus assimilis</name>
    <name type="common">cabbage seed weevil</name>
    <dbReference type="NCBI Taxonomy" id="467358"/>
    <lineage>
        <taxon>Eukaryota</taxon>
        <taxon>Metazoa</taxon>
        <taxon>Ecdysozoa</taxon>
        <taxon>Arthropoda</taxon>
        <taxon>Hexapoda</taxon>
        <taxon>Insecta</taxon>
        <taxon>Pterygota</taxon>
        <taxon>Neoptera</taxon>
        <taxon>Endopterygota</taxon>
        <taxon>Coleoptera</taxon>
        <taxon>Polyphaga</taxon>
        <taxon>Cucujiformia</taxon>
        <taxon>Curculionidae</taxon>
        <taxon>Ceutorhynchinae</taxon>
        <taxon>Ceutorhynchus</taxon>
    </lineage>
</organism>
<dbReference type="EMBL" id="OU892278">
    <property type="protein sequence ID" value="CAG9764479.1"/>
    <property type="molecule type" value="Genomic_DNA"/>
</dbReference>
<dbReference type="OrthoDB" id="8250698at2759"/>
<dbReference type="PANTHER" id="PTHR11012">
    <property type="entry name" value="PROTEIN KINASE-LIKE DOMAIN-CONTAINING"/>
    <property type="match status" value="1"/>
</dbReference>
<dbReference type="InterPro" id="IPR011009">
    <property type="entry name" value="Kinase-like_dom_sf"/>
</dbReference>
<dbReference type="Gene3D" id="3.90.1200.10">
    <property type="match status" value="1"/>
</dbReference>
<keyword evidence="3" id="KW-1185">Reference proteome</keyword>
<name>A0A9N9QMZ4_9CUCU</name>
<proteinExistence type="predicted"/>
<dbReference type="AlphaFoldDB" id="A0A9N9QMZ4"/>
<dbReference type="PANTHER" id="PTHR11012:SF30">
    <property type="entry name" value="PROTEIN KINASE-LIKE DOMAIN-CONTAINING"/>
    <property type="match status" value="1"/>
</dbReference>
<reference evidence="2" key="1">
    <citation type="submission" date="2022-01" db="EMBL/GenBank/DDBJ databases">
        <authorList>
            <person name="King R."/>
        </authorList>
    </citation>
    <scope>NUCLEOTIDE SEQUENCE</scope>
</reference>
<sequence length="419" mass="48958">MDSLSSDLQKLIKHVAICQGIENFILHKKGSASNDGDGYVGILEAWQLKDKNSDRKLEFVLKRAPKSEALRKQFPTRQAFLKEIYVYTKIFPEIIKFQREHNIPHPFDSVAMFYGAIENEPEETLILRNLKEDGYSMHDRLQPLNSLHLSLVIASYARLHAISHAMKILDPERYERLTENHRNNIMTEFIQTKHQESSKGGDSLVEGMEKTRKMFFDPVFEAIKDNPNLAEVVKQKMMKSFESFYKDESDNDEFTVIGHGDCWNANILFSYEDKSNPGVPTNVKLIDWQLSRVVQPIYDLSYFFYISAGKEDLWQYQKYLKEYHTVLSEALRNFGLDTKLFYPYDLLEKEWKKYSRSGVILTCLMLPQSLSKSKTHDLQKMAENNENLFDPSLKRFPVTKMLTQRITDLMKFLIDSELL</sequence>
<dbReference type="Proteomes" id="UP001152799">
    <property type="component" value="Chromosome 2"/>
</dbReference>
<dbReference type="Pfam" id="PF02958">
    <property type="entry name" value="EcKL"/>
    <property type="match status" value="1"/>
</dbReference>
<dbReference type="InterPro" id="IPR004119">
    <property type="entry name" value="EcKL"/>
</dbReference>
<dbReference type="InterPro" id="IPR015897">
    <property type="entry name" value="CHK_kinase-like"/>
</dbReference>
<dbReference type="SUPFAM" id="SSF56112">
    <property type="entry name" value="Protein kinase-like (PK-like)"/>
    <property type="match status" value="1"/>
</dbReference>
<evidence type="ECO:0000313" key="3">
    <source>
        <dbReference type="Proteomes" id="UP001152799"/>
    </source>
</evidence>
<gene>
    <name evidence="2" type="ORF">CEUTPL_LOCUS5119</name>
</gene>